<evidence type="ECO:0000313" key="2">
    <source>
        <dbReference type="EMBL" id="GIJ67233.1"/>
    </source>
</evidence>
<organism evidence="2 3">
    <name type="scientific">Virgisporangium ochraceum</name>
    <dbReference type="NCBI Taxonomy" id="65505"/>
    <lineage>
        <taxon>Bacteria</taxon>
        <taxon>Bacillati</taxon>
        <taxon>Actinomycetota</taxon>
        <taxon>Actinomycetes</taxon>
        <taxon>Micromonosporales</taxon>
        <taxon>Micromonosporaceae</taxon>
        <taxon>Virgisporangium</taxon>
    </lineage>
</organism>
<feature type="chain" id="PRO_5038342156" evidence="1">
    <location>
        <begin position="23"/>
        <end position="143"/>
    </location>
</feature>
<evidence type="ECO:0000256" key="1">
    <source>
        <dbReference type="SAM" id="SignalP"/>
    </source>
</evidence>
<accession>A0A8J3ZQM5</accession>
<reference evidence="2" key="1">
    <citation type="submission" date="2021-01" db="EMBL/GenBank/DDBJ databases">
        <title>Whole genome shotgun sequence of Virgisporangium ochraceum NBRC 16418.</title>
        <authorList>
            <person name="Komaki H."/>
            <person name="Tamura T."/>
        </authorList>
    </citation>
    <scope>NUCLEOTIDE SEQUENCE</scope>
    <source>
        <strain evidence="2">NBRC 16418</strain>
    </source>
</reference>
<dbReference type="EMBL" id="BOPH01000024">
    <property type="protein sequence ID" value="GIJ67233.1"/>
    <property type="molecule type" value="Genomic_DNA"/>
</dbReference>
<gene>
    <name evidence="2" type="ORF">Voc01_021500</name>
</gene>
<keyword evidence="1" id="KW-0732">Signal</keyword>
<dbReference type="RefSeq" id="WP_203927194.1">
    <property type="nucleotide sequence ID" value="NZ_BOPH01000024.1"/>
</dbReference>
<dbReference type="Proteomes" id="UP000635606">
    <property type="component" value="Unassembled WGS sequence"/>
</dbReference>
<evidence type="ECO:0000313" key="3">
    <source>
        <dbReference type="Proteomes" id="UP000635606"/>
    </source>
</evidence>
<name>A0A8J3ZQM5_9ACTN</name>
<dbReference type="AlphaFoldDB" id="A0A8J3ZQM5"/>
<proteinExistence type="predicted"/>
<sequence>MTLRLRLLALLAGLIASTGLVAATAAAAANCVFRMDSLTAKNLLNDGGIDFVFLKFNNNFYPVNDNDGVPFAEGDKNVPRPASVFGQPVEGVGAAGMPNRLIFDRFPVNHPIDGRKVTCGDQVRELTYDGGDAKYVVHYRLTF</sequence>
<keyword evidence="3" id="KW-1185">Reference proteome</keyword>
<feature type="signal peptide" evidence="1">
    <location>
        <begin position="1"/>
        <end position="22"/>
    </location>
</feature>
<comment type="caution">
    <text evidence="2">The sequence shown here is derived from an EMBL/GenBank/DDBJ whole genome shotgun (WGS) entry which is preliminary data.</text>
</comment>
<protein>
    <submittedName>
        <fullName evidence="2">Uncharacterized protein</fullName>
    </submittedName>
</protein>